<evidence type="ECO:0000313" key="5">
    <source>
        <dbReference type="EMBL" id="SPQ94032.1"/>
    </source>
</evidence>
<dbReference type="InterPro" id="IPR020472">
    <property type="entry name" value="WD40_PAC1"/>
</dbReference>
<keyword evidence="1 3" id="KW-0853">WD repeat</keyword>
<evidence type="ECO:0000256" key="3">
    <source>
        <dbReference type="PROSITE-ProRule" id="PRU00221"/>
    </source>
</evidence>
<dbReference type="PANTHER" id="PTHR44666:SF1">
    <property type="entry name" value="WD REPEAT-CONTAINING PROTEIN 53"/>
    <property type="match status" value="1"/>
</dbReference>
<sequence>MASRVRETYRGHAGPVECVCVCRQADHLFLSGGSDGTARLWDRRTDGRRAARCIPGDGTSVGSVASEDAEMVLVAAGNSVRFYDLRRADSNAVIIRPASTSVLYTASDDVNQVRVREGTFVTGDDTGAVVIGDVSDDPADHVVIAEAHSSICIATEITSDCCITGGMDSMVHIWDVDGAYVGSVSMSFPEGSGTVVQPSMVHSMGASRDGSILAVGLGNADVSLCDIASVKDVARLHGHTGIVCAVEFALWNPDNVVVSASTDSTIALWDLSSSSSSAPVSGLSRVEQDFFDTGAMLDRVHLEHKPNSVSTTSDHCILIADSSSSITSLRLV</sequence>
<evidence type="ECO:0000313" key="6">
    <source>
        <dbReference type="Proteomes" id="UP000039324"/>
    </source>
</evidence>
<evidence type="ECO:0000313" key="7">
    <source>
        <dbReference type="Proteomes" id="UP000290189"/>
    </source>
</evidence>
<accession>A0A0G4IYM6</accession>
<gene>
    <name evidence="4" type="ORF">PBRA_001522</name>
    <name evidence="5" type="ORF">PLBR_LOCUS1247</name>
</gene>
<dbReference type="PRINTS" id="PR00320">
    <property type="entry name" value="GPROTEINBRPT"/>
</dbReference>
<feature type="repeat" description="WD" evidence="3">
    <location>
        <begin position="236"/>
        <end position="279"/>
    </location>
</feature>
<dbReference type="Proteomes" id="UP000039324">
    <property type="component" value="Unassembled WGS sequence"/>
</dbReference>
<protein>
    <submittedName>
        <fullName evidence="4">Uncharacterized protein</fullName>
    </submittedName>
</protein>
<dbReference type="Proteomes" id="UP000290189">
    <property type="component" value="Unassembled WGS sequence"/>
</dbReference>
<name>A0A0G4IYM6_PLABS</name>
<organism evidence="4 6">
    <name type="scientific">Plasmodiophora brassicae</name>
    <name type="common">Clubroot disease agent</name>
    <dbReference type="NCBI Taxonomy" id="37360"/>
    <lineage>
        <taxon>Eukaryota</taxon>
        <taxon>Sar</taxon>
        <taxon>Rhizaria</taxon>
        <taxon>Endomyxa</taxon>
        <taxon>Phytomyxea</taxon>
        <taxon>Plasmodiophorida</taxon>
        <taxon>Plasmodiophoridae</taxon>
        <taxon>Plasmodiophora</taxon>
    </lineage>
</organism>
<reference evidence="4 6" key="1">
    <citation type="submission" date="2015-02" db="EMBL/GenBank/DDBJ databases">
        <authorList>
            <person name="Chooi Y.-H."/>
        </authorList>
    </citation>
    <scope>NUCLEOTIDE SEQUENCE [LARGE SCALE GENOMIC DNA]</scope>
    <source>
        <strain evidence="4">E3</strain>
    </source>
</reference>
<dbReference type="InterPro" id="IPR042453">
    <property type="entry name" value="WDR53"/>
</dbReference>
<dbReference type="PROSITE" id="PS00678">
    <property type="entry name" value="WD_REPEATS_1"/>
    <property type="match status" value="1"/>
</dbReference>
<dbReference type="InterPro" id="IPR015943">
    <property type="entry name" value="WD40/YVTN_repeat-like_dom_sf"/>
</dbReference>
<dbReference type="STRING" id="37360.A0A0G4IYM6"/>
<evidence type="ECO:0000313" key="4">
    <source>
        <dbReference type="EMBL" id="CEP00468.1"/>
    </source>
</evidence>
<dbReference type="SUPFAM" id="SSF50978">
    <property type="entry name" value="WD40 repeat-like"/>
    <property type="match status" value="1"/>
</dbReference>
<evidence type="ECO:0000256" key="2">
    <source>
        <dbReference type="ARBA" id="ARBA00022737"/>
    </source>
</evidence>
<dbReference type="SMART" id="SM00320">
    <property type="entry name" value="WD40"/>
    <property type="match status" value="5"/>
</dbReference>
<dbReference type="InterPro" id="IPR001680">
    <property type="entry name" value="WD40_rpt"/>
</dbReference>
<evidence type="ECO:0000256" key="1">
    <source>
        <dbReference type="ARBA" id="ARBA00022574"/>
    </source>
</evidence>
<geneLocation type="mitochondrion" evidence="5"/>
<dbReference type="AlphaFoldDB" id="A0A0G4IYM6"/>
<dbReference type="EMBL" id="CDSF01000101">
    <property type="protein sequence ID" value="CEP00468.1"/>
    <property type="molecule type" value="Genomic_DNA"/>
</dbReference>
<dbReference type="OrthoDB" id="2161379at2759"/>
<dbReference type="InterPro" id="IPR036322">
    <property type="entry name" value="WD40_repeat_dom_sf"/>
</dbReference>
<dbReference type="Pfam" id="PF00400">
    <property type="entry name" value="WD40"/>
    <property type="match status" value="3"/>
</dbReference>
<reference evidence="5 7" key="2">
    <citation type="submission" date="2018-03" db="EMBL/GenBank/DDBJ databases">
        <authorList>
            <person name="Fogelqvist J."/>
        </authorList>
    </citation>
    <scope>NUCLEOTIDE SEQUENCE [LARGE SCALE GENOMIC DNA]</scope>
</reference>
<dbReference type="PROSITE" id="PS50082">
    <property type="entry name" value="WD_REPEATS_2"/>
    <property type="match status" value="2"/>
</dbReference>
<proteinExistence type="predicted"/>
<dbReference type="PROSITE" id="PS50294">
    <property type="entry name" value="WD_REPEATS_REGION"/>
    <property type="match status" value="2"/>
</dbReference>
<dbReference type="EMBL" id="OVEO01000002">
    <property type="protein sequence ID" value="SPQ94032.1"/>
    <property type="molecule type" value="Genomic_DNA"/>
</dbReference>
<keyword evidence="6" id="KW-1185">Reference proteome</keyword>
<keyword evidence="5" id="KW-0496">Mitochondrion</keyword>
<feature type="repeat" description="WD" evidence="3">
    <location>
        <begin position="9"/>
        <end position="51"/>
    </location>
</feature>
<dbReference type="PANTHER" id="PTHR44666">
    <property type="entry name" value="WD REPEAT-CONTAINING PROTEIN 53"/>
    <property type="match status" value="1"/>
</dbReference>
<dbReference type="Gene3D" id="2.130.10.10">
    <property type="entry name" value="YVTN repeat-like/Quinoprotein amine dehydrogenase"/>
    <property type="match status" value="2"/>
</dbReference>
<keyword evidence="2" id="KW-0677">Repeat</keyword>
<dbReference type="InterPro" id="IPR019775">
    <property type="entry name" value="WD40_repeat_CS"/>
</dbReference>